<gene>
    <name evidence="7" type="ORF">HA299_03785</name>
</gene>
<reference evidence="7" key="1">
    <citation type="journal article" date="2020" name="bioRxiv">
        <title>A rank-normalized archaeal taxonomy based on genome phylogeny resolves widespread incomplete and uneven classifications.</title>
        <authorList>
            <person name="Rinke C."/>
            <person name="Chuvochina M."/>
            <person name="Mussig A.J."/>
            <person name="Chaumeil P.-A."/>
            <person name="Waite D.W."/>
            <person name="Whitman W.B."/>
            <person name="Parks D.H."/>
            <person name="Hugenholtz P."/>
        </authorList>
    </citation>
    <scope>NUCLEOTIDE SEQUENCE</scope>
    <source>
        <strain evidence="7">UBA12518</strain>
    </source>
</reference>
<dbReference type="GO" id="GO:0008233">
    <property type="term" value="F:peptidase activity"/>
    <property type="evidence" value="ECO:0007669"/>
    <property type="project" value="UniProtKB-KW"/>
</dbReference>
<feature type="transmembrane region" description="Helical" evidence="5">
    <location>
        <begin position="176"/>
        <end position="194"/>
    </location>
</feature>
<feature type="transmembrane region" description="Helical" evidence="5">
    <location>
        <begin position="118"/>
        <end position="139"/>
    </location>
</feature>
<feature type="transmembrane region" description="Helical" evidence="5">
    <location>
        <begin position="12"/>
        <end position="30"/>
    </location>
</feature>
<dbReference type="RefSeq" id="WP_042685669.1">
    <property type="nucleotide sequence ID" value="NZ_DUIH01000012.1"/>
</dbReference>
<feature type="transmembrane region" description="Helical" evidence="5">
    <location>
        <begin position="36"/>
        <end position="54"/>
    </location>
</feature>
<evidence type="ECO:0000259" key="6">
    <source>
        <dbReference type="Pfam" id="PF02163"/>
    </source>
</evidence>
<evidence type="ECO:0000256" key="1">
    <source>
        <dbReference type="ARBA" id="ARBA00004141"/>
    </source>
</evidence>
<dbReference type="InterPro" id="IPR052348">
    <property type="entry name" value="Metallopeptidase_M50B"/>
</dbReference>
<comment type="subcellular location">
    <subcellularLocation>
        <location evidence="1">Membrane</location>
        <topology evidence="1">Multi-pass membrane protein</topology>
    </subcellularLocation>
</comment>
<organism evidence="7 8">
    <name type="scientific">Methermicoccus shengliensis</name>
    <dbReference type="NCBI Taxonomy" id="660064"/>
    <lineage>
        <taxon>Archaea</taxon>
        <taxon>Methanobacteriati</taxon>
        <taxon>Methanobacteriota</taxon>
        <taxon>Stenosarchaea group</taxon>
        <taxon>Methanomicrobia</taxon>
        <taxon>Methanosarcinales</taxon>
        <taxon>Methermicoccaceae</taxon>
        <taxon>Methermicoccus</taxon>
    </lineage>
</organism>
<comment type="caution">
    <text evidence="7">The sequence shown here is derived from an EMBL/GenBank/DDBJ whole genome shotgun (WGS) entry which is preliminary data.</text>
</comment>
<keyword evidence="7" id="KW-0645">Protease</keyword>
<evidence type="ECO:0000313" key="8">
    <source>
        <dbReference type="Proteomes" id="UP000600363"/>
    </source>
</evidence>
<proteinExistence type="predicted"/>
<accession>A0A832RWW6</accession>
<dbReference type="EMBL" id="DUIH01000012">
    <property type="protein sequence ID" value="HIH69728.1"/>
    <property type="molecule type" value="Genomic_DNA"/>
</dbReference>
<sequence length="195" mass="21010">MPTFTPREIKELVLSFIVLTLAFALVFEYPVPSIPVVGISAIAVGTGFVLHELGHKLTAQHYGYRAGFEMSRMGLLLAIATPLLTLGHLVFAAPGAVVIHEGVHTYTIPPERRRIHHLHISVAGIVVNIVLALTFFSLASMSAAPAWGIAAYINALLALFNLIPFGPLDGAKVMRLSPATWAVCFGLAFVLLYLI</sequence>
<keyword evidence="4 5" id="KW-0472">Membrane</keyword>
<dbReference type="GO" id="GO:0006508">
    <property type="term" value="P:proteolysis"/>
    <property type="evidence" value="ECO:0007669"/>
    <property type="project" value="UniProtKB-KW"/>
</dbReference>
<dbReference type="GO" id="GO:0016020">
    <property type="term" value="C:membrane"/>
    <property type="evidence" value="ECO:0007669"/>
    <property type="project" value="UniProtKB-SubCell"/>
</dbReference>
<keyword evidence="7" id="KW-0378">Hydrolase</keyword>
<feature type="transmembrane region" description="Helical" evidence="5">
    <location>
        <begin position="146"/>
        <end position="164"/>
    </location>
</feature>
<dbReference type="Pfam" id="PF02163">
    <property type="entry name" value="Peptidase_M50"/>
    <property type="match status" value="1"/>
</dbReference>
<dbReference type="PANTHER" id="PTHR35864">
    <property type="entry name" value="ZINC METALLOPROTEASE MJ0611-RELATED"/>
    <property type="match status" value="1"/>
</dbReference>
<evidence type="ECO:0000256" key="3">
    <source>
        <dbReference type="ARBA" id="ARBA00022989"/>
    </source>
</evidence>
<evidence type="ECO:0000256" key="4">
    <source>
        <dbReference type="ARBA" id="ARBA00023136"/>
    </source>
</evidence>
<keyword evidence="2 5" id="KW-0812">Transmembrane</keyword>
<feature type="transmembrane region" description="Helical" evidence="5">
    <location>
        <begin position="75"/>
        <end position="98"/>
    </location>
</feature>
<protein>
    <submittedName>
        <fullName evidence="7">Site-2 protease family protein</fullName>
    </submittedName>
</protein>
<keyword evidence="3 5" id="KW-1133">Transmembrane helix</keyword>
<name>A0A832RWW6_9EURY</name>
<dbReference type="InterPro" id="IPR008915">
    <property type="entry name" value="Peptidase_M50"/>
</dbReference>
<feature type="domain" description="Peptidase M50" evidence="6">
    <location>
        <begin position="140"/>
        <end position="176"/>
    </location>
</feature>
<evidence type="ECO:0000313" key="7">
    <source>
        <dbReference type="EMBL" id="HIH69728.1"/>
    </source>
</evidence>
<evidence type="ECO:0000256" key="2">
    <source>
        <dbReference type="ARBA" id="ARBA00022692"/>
    </source>
</evidence>
<evidence type="ECO:0000256" key="5">
    <source>
        <dbReference type="SAM" id="Phobius"/>
    </source>
</evidence>
<dbReference type="PANTHER" id="PTHR35864:SF1">
    <property type="entry name" value="ZINC METALLOPROTEASE YWHC-RELATED"/>
    <property type="match status" value="1"/>
</dbReference>
<dbReference type="AlphaFoldDB" id="A0A832RWW6"/>
<dbReference type="Proteomes" id="UP000600363">
    <property type="component" value="Unassembled WGS sequence"/>
</dbReference>